<dbReference type="Pfam" id="PF01257">
    <property type="entry name" value="2Fe-2S_thioredx"/>
    <property type="match status" value="1"/>
</dbReference>
<dbReference type="KEGG" id="cpat:CLPA_c34400"/>
<evidence type="ECO:0000256" key="5">
    <source>
        <dbReference type="ARBA" id="ARBA00023014"/>
    </source>
</evidence>
<evidence type="ECO:0000256" key="3">
    <source>
        <dbReference type="ARBA" id="ARBA00022723"/>
    </source>
</evidence>
<dbReference type="SUPFAM" id="SSF140490">
    <property type="entry name" value="Nqo1C-terminal domain-like"/>
    <property type="match status" value="1"/>
</dbReference>
<dbReference type="FunFam" id="3.40.50.11540:FF:000001">
    <property type="entry name" value="NADH dehydrogenase [ubiquinone] flavoprotein 1, mitochondrial"/>
    <property type="match status" value="1"/>
</dbReference>
<dbReference type="CDD" id="cd02980">
    <property type="entry name" value="TRX_Fd_family"/>
    <property type="match status" value="1"/>
</dbReference>
<accession>A0A0H3J8F1</accession>
<organism evidence="7 10">
    <name type="scientific">Clostridium pasteurianum DSM 525 = ATCC 6013</name>
    <dbReference type="NCBI Taxonomy" id="1262449"/>
    <lineage>
        <taxon>Bacteria</taxon>
        <taxon>Bacillati</taxon>
        <taxon>Bacillota</taxon>
        <taxon>Clostridia</taxon>
        <taxon>Eubacteriales</taxon>
        <taxon>Clostridiaceae</taxon>
        <taxon>Clostridium</taxon>
    </lineage>
</organism>
<dbReference type="PROSITE" id="PS51379">
    <property type="entry name" value="4FE4S_FER_2"/>
    <property type="match status" value="2"/>
</dbReference>
<dbReference type="Proteomes" id="UP000030905">
    <property type="component" value="Chromosome"/>
</dbReference>
<reference evidence="8 9" key="3">
    <citation type="journal article" name="Genome Announc.">
        <title>Improved Draft Genome Sequence of Clostridium pasteurianum Strain ATCC 6013 (DSM 525) Using a Hybrid Next-Generation Sequencing Approach.</title>
        <authorList>
            <person name="Pyne M.E."/>
            <person name="Utturkar S."/>
            <person name="Brown S.D."/>
            <person name="Moo-Young M."/>
            <person name="Chung D.A."/>
            <person name="Chou C.P."/>
        </authorList>
    </citation>
    <scope>NUCLEOTIDE SEQUENCE [LARGE SCALE GENOMIC DNA]</scope>
    <source>
        <strain evidence="8 9">ATCC 6013</strain>
    </source>
</reference>
<dbReference type="InterPro" id="IPR037207">
    <property type="entry name" value="Nuop51_4Fe4S-bd_sf"/>
</dbReference>
<dbReference type="SMART" id="SM00928">
    <property type="entry name" value="NADH_4Fe-4S"/>
    <property type="match status" value="1"/>
</dbReference>
<reference evidence="8" key="2">
    <citation type="submission" date="2015-10" db="EMBL/GenBank/DDBJ databases">
        <title>Improved Draft Genome Sequence of Clostridium pasteurianum Strain ATCC 6013 (DSM 525) Using a Hybrid Next-Generation Sequencing Approach.</title>
        <authorList>
            <person name="Pyne M.E."/>
            <person name="Utturkar S.M."/>
            <person name="Brown S.D."/>
            <person name="Moo-Young M."/>
            <person name="Chung D.A."/>
            <person name="Chou P.C."/>
        </authorList>
    </citation>
    <scope>NUCLEOTIDE SEQUENCE</scope>
    <source>
        <strain evidence="8">ATCC 6013</strain>
    </source>
</reference>
<dbReference type="EC" id="1.6.5.11" evidence="8"/>
<dbReference type="PROSITE" id="PS00198">
    <property type="entry name" value="4FE4S_FER_1"/>
    <property type="match status" value="1"/>
</dbReference>
<evidence type="ECO:0000313" key="8">
    <source>
        <dbReference type="EMBL" id="KRU14485.1"/>
    </source>
</evidence>
<keyword evidence="5" id="KW-0411">Iron-sulfur</keyword>
<evidence type="ECO:0000313" key="10">
    <source>
        <dbReference type="Proteomes" id="UP000030905"/>
    </source>
</evidence>
<evidence type="ECO:0000256" key="4">
    <source>
        <dbReference type="ARBA" id="ARBA00023004"/>
    </source>
</evidence>
<keyword evidence="10" id="KW-1185">Reference proteome</keyword>
<dbReference type="SUPFAM" id="SSF142984">
    <property type="entry name" value="Nqo1 middle domain-like"/>
    <property type="match status" value="1"/>
</dbReference>
<dbReference type="AlphaFoldDB" id="A0A0H3J8F1"/>
<dbReference type="Gene3D" id="3.30.70.20">
    <property type="match status" value="1"/>
</dbReference>
<dbReference type="Pfam" id="PF13237">
    <property type="entry name" value="Fer4_10"/>
    <property type="match status" value="1"/>
</dbReference>
<dbReference type="GO" id="GO:0050583">
    <property type="term" value="F:hydrogen dehydrogenase (NADP+) activity"/>
    <property type="evidence" value="ECO:0007669"/>
    <property type="project" value="UniProtKB-EC"/>
</dbReference>
<dbReference type="Proteomes" id="UP000028042">
    <property type="component" value="Unassembled WGS sequence"/>
</dbReference>
<dbReference type="Gene3D" id="3.40.50.11540">
    <property type="entry name" value="NADH-ubiquinone oxidoreductase 51kDa subunit"/>
    <property type="match status" value="1"/>
</dbReference>
<dbReference type="EMBL" id="JPGY02000001">
    <property type="protein sequence ID" value="KRU14485.1"/>
    <property type="molecule type" value="Genomic_DNA"/>
</dbReference>
<name>A0A0H3J8F1_CLOPA</name>
<dbReference type="GO" id="GO:0046872">
    <property type="term" value="F:metal ion binding"/>
    <property type="evidence" value="ECO:0007669"/>
    <property type="project" value="UniProtKB-KW"/>
</dbReference>
<gene>
    <name evidence="7" type="primary">hndC</name>
    <name evidence="7" type="ORF">CLPA_c34400</name>
    <name evidence="8" type="ORF">CP6013_03743</name>
</gene>
<proteinExistence type="inferred from homology"/>
<dbReference type="InterPro" id="IPR037225">
    <property type="entry name" value="Nuo51_FMN-bd_sf"/>
</dbReference>
<evidence type="ECO:0000259" key="6">
    <source>
        <dbReference type="PROSITE" id="PS51379"/>
    </source>
</evidence>
<dbReference type="Gene3D" id="3.40.30.10">
    <property type="entry name" value="Glutaredoxin"/>
    <property type="match status" value="1"/>
</dbReference>
<dbReference type="GO" id="GO:0051539">
    <property type="term" value="F:4 iron, 4 sulfur cluster binding"/>
    <property type="evidence" value="ECO:0007669"/>
    <property type="project" value="UniProtKB-KW"/>
</dbReference>
<evidence type="ECO:0000256" key="1">
    <source>
        <dbReference type="ARBA" id="ARBA00007523"/>
    </source>
</evidence>
<dbReference type="InterPro" id="IPR036249">
    <property type="entry name" value="Thioredoxin-like_sf"/>
</dbReference>
<dbReference type="Pfam" id="PF10589">
    <property type="entry name" value="NADH_4Fe-4S"/>
    <property type="match status" value="1"/>
</dbReference>
<dbReference type="EMBL" id="CP009268">
    <property type="protein sequence ID" value="AJA53490.1"/>
    <property type="molecule type" value="Genomic_DNA"/>
</dbReference>
<dbReference type="InterPro" id="IPR017896">
    <property type="entry name" value="4Fe4S_Fe-S-bd"/>
</dbReference>
<keyword evidence="2" id="KW-0004">4Fe-4S</keyword>
<feature type="domain" description="4Fe-4S ferredoxin-type" evidence="6">
    <location>
        <begin position="557"/>
        <end position="585"/>
    </location>
</feature>
<keyword evidence="4" id="KW-0408">Iron</keyword>
<feature type="domain" description="4Fe-4S ferredoxin-type" evidence="6">
    <location>
        <begin position="586"/>
        <end position="613"/>
    </location>
</feature>
<dbReference type="InterPro" id="IPR019575">
    <property type="entry name" value="Nuop51_4Fe4S-bd"/>
</dbReference>
<dbReference type="SUPFAM" id="SSF54862">
    <property type="entry name" value="4Fe-4S ferredoxins"/>
    <property type="match status" value="1"/>
</dbReference>
<dbReference type="PATRIC" id="fig|1262449.3.peg.2617"/>
<dbReference type="InterPro" id="IPR017900">
    <property type="entry name" value="4Fe4S_Fe_S_CS"/>
</dbReference>
<dbReference type="SUPFAM" id="SSF142019">
    <property type="entry name" value="Nqo1 FMN-binding domain-like"/>
    <property type="match status" value="1"/>
</dbReference>
<evidence type="ECO:0000256" key="2">
    <source>
        <dbReference type="ARBA" id="ARBA00022485"/>
    </source>
</evidence>
<dbReference type="SUPFAM" id="SSF52833">
    <property type="entry name" value="Thioredoxin-like"/>
    <property type="match status" value="1"/>
</dbReference>
<sequence length="613" mass="66949">MKSLEELKKLQKDFQEDLRKIKRQILVCGGTGCISSGCREVQNTLKEELTNNNLENEVEIVETGCHGFCEKGPIVIVYPEKIFYCEVSAEDIKELVETQFIEGKILERLLYKNPISGENIFYYNDIDFYSKQHKLVLNNCGEINPQNIKDYIVRGGYQALGQVLTERKPQEVIDEVKQSGLRGRGGGGFPTGLKWQFARDSKGSKKYVICNADEGDPGAFMDESVLVGDPHKVLEGMIIAAYAIGSDEGYIYVRAEYPLAIKRLEKAIVQAREYGFLGNELFGTEFNFDVEIKTGAGAFVCGEETALIASIEGKRGMPRSKPPYPAQKGLWGHPTNINNVETYANIPGIISSGSKVFSTIGTEGSWGTKVFSLTGKINNTGLVEVPMGTAMKKIIYDIGGGIPNGRAFKAVQIGGPSGGCLPEYKLDLPVDYDSLLRAGAMMGSGGLVVMDEDNCMVDIARFFLSFTVAESCGKCAPCCEGTKRMLEILEKITEGKAEIEDLEQLETLGKLIKDASLCGLGQAAPNPVLSTLNYFKSEYEAHVKDKKCPAGVCQVLVKYHITSDCEGCDKCVKGCPAGAISGEVKKQHSIDKDKCIKCGACIKICPFNAVVKE</sequence>
<dbReference type="InterPro" id="IPR011538">
    <property type="entry name" value="Nuo51_FMN-bd"/>
</dbReference>
<dbReference type="FunFam" id="1.20.1440.230:FF:000001">
    <property type="entry name" value="Mitochondrial NADH dehydrogenase flavoprotein 1"/>
    <property type="match status" value="1"/>
</dbReference>
<dbReference type="PANTHER" id="PTHR43578">
    <property type="entry name" value="NADH-QUINONE OXIDOREDUCTASE SUBUNIT F"/>
    <property type="match status" value="1"/>
</dbReference>
<dbReference type="eggNOG" id="COG1894">
    <property type="taxonomic scope" value="Bacteria"/>
</dbReference>
<dbReference type="Pfam" id="PF01512">
    <property type="entry name" value="Complex1_51K"/>
    <property type="match status" value="1"/>
</dbReference>
<dbReference type="KEGG" id="cpae:CPAST_c34400"/>
<keyword evidence="3" id="KW-0479">Metal-binding</keyword>
<dbReference type="Gene3D" id="6.10.250.1450">
    <property type="match status" value="1"/>
</dbReference>
<evidence type="ECO:0000313" key="7">
    <source>
        <dbReference type="EMBL" id="AJA53490.1"/>
    </source>
</evidence>
<evidence type="ECO:0000313" key="9">
    <source>
        <dbReference type="Proteomes" id="UP000028042"/>
    </source>
</evidence>
<reference evidence="7 10" key="1">
    <citation type="journal article" date="2015" name="Genome Announc.">
        <title>Complete Genome Sequence of the Nitrogen-Fixing and Solvent-Producing Clostridium pasteurianum DSM 525.</title>
        <authorList>
            <person name="Poehlein A."/>
            <person name="Grosse-Honebrink A."/>
            <person name="Zhang Y."/>
            <person name="Minton N.P."/>
            <person name="Daniel R."/>
        </authorList>
    </citation>
    <scope>NUCLEOTIDE SEQUENCE [LARGE SCALE GENOMIC DNA]</scope>
    <source>
        <strain evidence="7">DSM 525</strain>
        <strain evidence="10">DSM 525 / ATCC 6013</strain>
    </source>
</reference>
<dbReference type="PANTHER" id="PTHR43578:SF3">
    <property type="entry name" value="NADH-QUINONE OXIDOREDUCTASE SUBUNIT F"/>
    <property type="match status" value="1"/>
</dbReference>
<keyword evidence="7" id="KW-0560">Oxidoreductase</keyword>
<dbReference type="EC" id="1.12.1.3" evidence="7"/>
<protein>
    <submittedName>
        <fullName evidence="8">NADH dehydrogenase (Quinone)</fullName>
        <ecNumber evidence="8">1.6.5.11</ecNumber>
    </submittedName>
    <submittedName>
        <fullName evidence="7">NADP-reducing hydrogenase subunit HndC</fullName>
        <ecNumber evidence="7">1.12.1.3</ecNumber>
    </submittedName>
</protein>
<dbReference type="Gene3D" id="3.10.20.600">
    <property type="match status" value="1"/>
</dbReference>
<comment type="similarity">
    <text evidence="1">Belongs to the complex I 51 kDa subunit family.</text>
</comment>
<dbReference type="Gene3D" id="1.20.1440.230">
    <property type="entry name" value="NADH-ubiquinone oxidoreductase 51kDa subunit, iron-sulphur binding domain"/>
    <property type="match status" value="1"/>
</dbReference>